<gene>
    <name evidence="3" type="primary">OSJNBa0094B20.11</name>
</gene>
<dbReference type="AlphaFoldDB" id="Q69LQ2"/>
<feature type="transmembrane region" description="Helical" evidence="2">
    <location>
        <begin position="187"/>
        <end position="209"/>
    </location>
</feature>
<protein>
    <submittedName>
        <fullName evidence="3">Uncharacterized protein</fullName>
    </submittedName>
</protein>
<feature type="compositionally biased region" description="Basic residues" evidence="1">
    <location>
        <begin position="229"/>
        <end position="240"/>
    </location>
</feature>
<feature type="region of interest" description="Disordered" evidence="1">
    <location>
        <begin position="218"/>
        <end position="270"/>
    </location>
</feature>
<accession>Q69LQ2</accession>
<feature type="region of interest" description="Disordered" evidence="1">
    <location>
        <begin position="331"/>
        <end position="355"/>
    </location>
</feature>
<name>Q69LQ2_ORYSJ</name>
<evidence type="ECO:0000313" key="3">
    <source>
        <dbReference type="EMBL" id="BAD34045.1"/>
    </source>
</evidence>
<sequence>MLHHHPASADMRDHCTGTPRQPDFVRRRPHRTHRQLLLAPRPLPSPPIAPRRAVPASSTAGYASPRQASLVNHRPCLIAPSQRPAAGRTFSRQAGLRRCRPRLYAPSWPPSTPPPSPAPAKCATTAAVSHVRHAGNLLQLQPPATGLSQGRHVLRPNPAWGHQIQARDCQIRDHRHRILGLRHHRRSIVTIFVGIVVLASIAVPGTVAIPAARTTQSTRDLPLSDVQPRRRRHSCHRRGSSKPPPSPSSPSFSSPVATLPNPAEPHGFGGHRRAIAVPATAAVAMPASIPAVSRRPLGGSPGHSCTKLARNPAAAVLAAVWLCWRPLRRRRGSGGRRWRGAAGSSPPEPPLGESDAREATLSVLMPKHVACTSTLFNEDKFRRSEAEARHRRLGTGPIVLCTQGHMGVSSDGHLESNILDG</sequence>
<organism evidence="3 4">
    <name type="scientific">Oryza sativa subsp. japonica</name>
    <name type="common">Rice</name>
    <dbReference type="NCBI Taxonomy" id="39947"/>
    <lineage>
        <taxon>Eukaryota</taxon>
        <taxon>Viridiplantae</taxon>
        <taxon>Streptophyta</taxon>
        <taxon>Embryophyta</taxon>
        <taxon>Tracheophyta</taxon>
        <taxon>Spermatophyta</taxon>
        <taxon>Magnoliopsida</taxon>
        <taxon>Liliopsida</taxon>
        <taxon>Poales</taxon>
        <taxon>Poaceae</taxon>
        <taxon>BOP clade</taxon>
        <taxon>Oryzoideae</taxon>
        <taxon>Oryzeae</taxon>
        <taxon>Oryzinae</taxon>
        <taxon>Oryza</taxon>
        <taxon>Oryza sativa</taxon>
    </lineage>
</organism>
<evidence type="ECO:0000256" key="1">
    <source>
        <dbReference type="SAM" id="MobiDB-lite"/>
    </source>
</evidence>
<reference evidence="4" key="2">
    <citation type="journal article" date="2008" name="Nucleic Acids Res.">
        <title>The rice annotation project database (RAP-DB): 2008 update.</title>
        <authorList>
            <consortium name="The rice annotation project (RAP)"/>
        </authorList>
    </citation>
    <scope>GENOME REANNOTATION</scope>
    <source>
        <strain evidence="4">cv. Nipponbare</strain>
    </source>
</reference>
<keyword evidence="2" id="KW-1133">Transmembrane helix</keyword>
<evidence type="ECO:0000256" key="2">
    <source>
        <dbReference type="SAM" id="Phobius"/>
    </source>
</evidence>
<keyword evidence="2" id="KW-0472">Membrane</keyword>
<dbReference type="EMBL" id="AP005821">
    <property type="protein sequence ID" value="BAD34045.1"/>
    <property type="molecule type" value="Genomic_DNA"/>
</dbReference>
<evidence type="ECO:0000313" key="4">
    <source>
        <dbReference type="Proteomes" id="UP000000763"/>
    </source>
</evidence>
<feature type="region of interest" description="Disordered" evidence="1">
    <location>
        <begin position="1"/>
        <end position="61"/>
    </location>
</feature>
<reference evidence="4" key="1">
    <citation type="journal article" date="2005" name="Nature">
        <title>The map-based sequence of the rice genome.</title>
        <authorList>
            <consortium name="International rice genome sequencing project (IRGSP)"/>
            <person name="Matsumoto T."/>
            <person name="Wu J."/>
            <person name="Kanamori H."/>
            <person name="Katayose Y."/>
            <person name="Fujisawa M."/>
            <person name="Namiki N."/>
            <person name="Mizuno H."/>
            <person name="Yamamoto K."/>
            <person name="Antonio B.A."/>
            <person name="Baba T."/>
            <person name="Sakata K."/>
            <person name="Nagamura Y."/>
            <person name="Aoki H."/>
            <person name="Arikawa K."/>
            <person name="Arita K."/>
            <person name="Bito T."/>
            <person name="Chiden Y."/>
            <person name="Fujitsuka N."/>
            <person name="Fukunaka R."/>
            <person name="Hamada M."/>
            <person name="Harada C."/>
            <person name="Hayashi A."/>
            <person name="Hijishita S."/>
            <person name="Honda M."/>
            <person name="Hosokawa S."/>
            <person name="Ichikawa Y."/>
            <person name="Idonuma A."/>
            <person name="Iijima M."/>
            <person name="Ikeda M."/>
            <person name="Ikeno M."/>
            <person name="Ito K."/>
            <person name="Ito S."/>
            <person name="Ito T."/>
            <person name="Ito Y."/>
            <person name="Ito Y."/>
            <person name="Iwabuchi A."/>
            <person name="Kamiya K."/>
            <person name="Karasawa W."/>
            <person name="Kurita K."/>
            <person name="Katagiri S."/>
            <person name="Kikuta A."/>
            <person name="Kobayashi H."/>
            <person name="Kobayashi N."/>
            <person name="Machita K."/>
            <person name="Maehara T."/>
            <person name="Masukawa M."/>
            <person name="Mizubayashi T."/>
            <person name="Mukai Y."/>
            <person name="Nagasaki H."/>
            <person name="Nagata Y."/>
            <person name="Naito S."/>
            <person name="Nakashima M."/>
            <person name="Nakama Y."/>
            <person name="Nakamichi Y."/>
            <person name="Nakamura M."/>
            <person name="Meguro A."/>
            <person name="Negishi M."/>
            <person name="Ohta I."/>
            <person name="Ohta T."/>
            <person name="Okamoto M."/>
            <person name="Ono N."/>
            <person name="Saji S."/>
            <person name="Sakaguchi M."/>
            <person name="Sakai K."/>
            <person name="Shibata M."/>
            <person name="Shimokawa T."/>
            <person name="Song J."/>
            <person name="Takazaki Y."/>
            <person name="Terasawa K."/>
            <person name="Tsugane M."/>
            <person name="Tsuji K."/>
            <person name="Ueda S."/>
            <person name="Waki K."/>
            <person name="Yamagata H."/>
            <person name="Yamamoto M."/>
            <person name="Yamamoto S."/>
            <person name="Yamane H."/>
            <person name="Yoshiki S."/>
            <person name="Yoshihara R."/>
            <person name="Yukawa K."/>
            <person name="Zhong H."/>
            <person name="Yano M."/>
            <person name="Yuan Q."/>
            <person name="Ouyang S."/>
            <person name="Liu J."/>
            <person name="Jones K.M."/>
            <person name="Gansberger K."/>
            <person name="Moffat K."/>
            <person name="Hill J."/>
            <person name="Bera J."/>
            <person name="Fadrosh D."/>
            <person name="Jin S."/>
            <person name="Johri S."/>
            <person name="Kim M."/>
            <person name="Overton L."/>
            <person name="Reardon M."/>
            <person name="Tsitrin T."/>
            <person name="Vuong H."/>
            <person name="Weaver B."/>
            <person name="Ciecko A."/>
            <person name="Tallon L."/>
            <person name="Jackson J."/>
            <person name="Pai G."/>
            <person name="Aken S.V."/>
            <person name="Utterback T."/>
            <person name="Reidmuller S."/>
            <person name="Feldblyum T."/>
            <person name="Hsiao J."/>
            <person name="Zismann V."/>
            <person name="Iobst S."/>
            <person name="de Vazeille A.R."/>
            <person name="Buell C.R."/>
            <person name="Ying K."/>
            <person name="Li Y."/>
            <person name="Lu T."/>
            <person name="Huang Y."/>
            <person name="Zhao Q."/>
            <person name="Feng Q."/>
            <person name="Zhang L."/>
            <person name="Zhu J."/>
            <person name="Weng Q."/>
            <person name="Mu J."/>
            <person name="Lu Y."/>
            <person name="Fan D."/>
            <person name="Liu Y."/>
            <person name="Guan J."/>
            <person name="Zhang Y."/>
            <person name="Yu S."/>
            <person name="Liu X."/>
            <person name="Zhang Y."/>
            <person name="Hong G."/>
            <person name="Han B."/>
            <person name="Choisne N."/>
            <person name="Demange N."/>
            <person name="Orjeda G."/>
            <person name="Samain S."/>
            <person name="Cattolico L."/>
            <person name="Pelletier E."/>
            <person name="Couloux A."/>
            <person name="Segurens B."/>
            <person name="Wincker P."/>
            <person name="D'Hont A."/>
            <person name="Scarpelli C."/>
            <person name="Weissenbach J."/>
            <person name="Salanoubat M."/>
            <person name="Quetier F."/>
            <person name="Yu Y."/>
            <person name="Kim H.R."/>
            <person name="Rambo T."/>
            <person name="Currie J."/>
            <person name="Collura K."/>
            <person name="Luo M."/>
            <person name="Yang T."/>
            <person name="Ammiraju J.S.S."/>
            <person name="Engler F."/>
            <person name="Soderlund C."/>
            <person name="Wing R.A."/>
            <person name="Palmer L.E."/>
            <person name="de la Bastide M."/>
            <person name="Spiegel L."/>
            <person name="Nascimento L."/>
            <person name="Zutavern T."/>
            <person name="O'Shaughnessy A."/>
            <person name="Dike S."/>
            <person name="Dedhia N."/>
            <person name="Preston R."/>
            <person name="Balija V."/>
            <person name="McCombie W.R."/>
            <person name="Chow T."/>
            <person name="Chen H."/>
            <person name="Chung M."/>
            <person name="Chen C."/>
            <person name="Shaw J."/>
            <person name="Wu H."/>
            <person name="Hsiao K."/>
            <person name="Chao Y."/>
            <person name="Chu M."/>
            <person name="Cheng C."/>
            <person name="Hour A."/>
            <person name="Lee P."/>
            <person name="Lin S."/>
            <person name="Lin Y."/>
            <person name="Liou J."/>
            <person name="Liu S."/>
            <person name="Hsing Y."/>
            <person name="Raghuvanshi S."/>
            <person name="Mohanty A."/>
            <person name="Bharti A.K."/>
            <person name="Gaur A."/>
            <person name="Gupta V."/>
            <person name="Kumar D."/>
            <person name="Ravi V."/>
            <person name="Vij S."/>
            <person name="Kapur A."/>
            <person name="Khurana P."/>
            <person name="Khurana P."/>
            <person name="Khurana J.P."/>
            <person name="Tyagi A.K."/>
            <person name="Gaikwad K."/>
            <person name="Singh A."/>
            <person name="Dalal V."/>
            <person name="Srivastava S."/>
            <person name="Dixit A."/>
            <person name="Pal A.K."/>
            <person name="Ghazi I.A."/>
            <person name="Yadav M."/>
            <person name="Pandit A."/>
            <person name="Bhargava A."/>
            <person name="Sureshbabu K."/>
            <person name="Batra K."/>
            <person name="Sharma T.R."/>
            <person name="Mohapatra T."/>
            <person name="Singh N.K."/>
            <person name="Messing J."/>
            <person name="Nelson A.B."/>
            <person name="Fuks G."/>
            <person name="Kavchok S."/>
            <person name="Keizer G."/>
            <person name="Linton E."/>
            <person name="Llaca V."/>
            <person name="Song R."/>
            <person name="Tanyolac B."/>
            <person name="Young S."/>
            <person name="Ho-Il K."/>
            <person name="Hahn J.H."/>
            <person name="Sangsakoo G."/>
            <person name="Vanavichit A."/>
            <person name="de Mattos Luiz.A.T."/>
            <person name="Zimmer P.D."/>
            <person name="Malone G."/>
            <person name="Dellagostin O."/>
            <person name="de Oliveira A.C."/>
            <person name="Bevan M."/>
            <person name="Bancroft I."/>
            <person name="Minx P."/>
            <person name="Cordum H."/>
            <person name="Wilson R."/>
            <person name="Cheng Z."/>
            <person name="Jin W."/>
            <person name="Jiang J."/>
            <person name="Leong S.A."/>
            <person name="Iwama H."/>
            <person name="Gojobori T."/>
            <person name="Itoh T."/>
            <person name="Niimura Y."/>
            <person name="Fujii Y."/>
            <person name="Habara T."/>
            <person name="Sakai H."/>
            <person name="Sato Y."/>
            <person name="Wilson G."/>
            <person name="Kumar K."/>
            <person name="McCouch S."/>
            <person name="Juretic N."/>
            <person name="Hoen D."/>
            <person name="Wright S."/>
            <person name="Bruskiewich R."/>
            <person name="Bureau T."/>
            <person name="Miyao A."/>
            <person name="Hirochika H."/>
            <person name="Nishikawa T."/>
            <person name="Kadowaki K."/>
            <person name="Sugiura M."/>
            <person name="Burr B."/>
            <person name="Sasaki T."/>
        </authorList>
    </citation>
    <scope>NUCLEOTIDE SEQUENCE [LARGE SCALE GENOMIC DNA]</scope>
    <source>
        <strain evidence="4">cv. Nipponbare</strain>
    </source>
</reference>
<keyword evidence="2" id="KW-0812">Transmembrane</keyword>
<dbReference type="Proteomes" id="UP000000763">
    <property type="component" value="Chromosome 9"/>
</dbReference>
<proteinExistence type="predicted"/>